<organism evidence="2 3">
    <name type="scientific">Mycena alexandri</name>
    <dbReference type="NCBI Taxonomy" id="1745969"/>
    <lineage>
        <taxon>Eukaryota</taxon>
        <taxon>Fungi</taxon>
        <taxon>Dikarya</taxon>
        <taxon>Basidiomycota</taxon>
        <taxon>Agaricomycotina</taxon>
        <taxon>Agaricomycetes</taxon>
        <taxon>Agaricomycetidae</taxon>
        <taxon>Agaricales</taxon>
        <taxon>Marasmiineae</taxon>
        <taxon>Mycenaceae</taxon>
        <taxon>Mycena</taxon>
    </lineage>
</organism>
<keyword evidence="3" id="KW-1185">Reference proteome</keyword>
<feature type="region of interest" description="Disordered" evidence="1">
    <location>
        <begin position="89"/>
        <end position="108"/>
    </location>
</feature>
<evidence type="ECO:0000256" key="1">
    <source>
        <dbReference type="SAM" id="MobiDB-lite"/>
    </source>
</evidence>
<dbReference type="Proteomes" id="UP001218188">
    <property type="component" value="Unassembled WGS sequence"/>
</dbReference>
<evidence type="ECO:0000313" key="3">
    <source>
        <dbReference type="Proteomes" id="UP001218188"/>
    </source>
</evidence>
<protein>
    <submittedName>
        <fullName evidence="2">Uncharacterized protein</fullName>
    </submittedName>
</protein>
<feature type="region of interest" description="Disordered" evidence="1">
    <location>
        <begin position="1"/>
        <end position="25"/>
    </location>
</feature>
<evidence type="ECO:0000313" key="2">
    <source>
        <dbReference type="EMBL" id="KAJ7033840.1"/>
    </source>
</evidence>
<reference evidence="2" key="1">
    <citation type="submission" date="2023-03" db="EMBL/GenBank/DDBJ databases">
        <title>Massive genome expansion in bonnet fungi (Mycena s.s.) driven by repeated elements and novel gene families across ecological guilds.</title>
        <authorList>
            <consortium name="Lawrence Berkeley National Laboratory"/>
            <person name="Harder C.B."/>
            <person name="Miyauchi S."/>
            <person name="Viragh M."/>
            <person name="Kuo A."/>
            <person name="Thoen E."/>
            <person name="Andreopoulos B."/>
            <person name="Lu D."/>
            <person name="Skrede I."/>
            <person name="Drula E."/>
            <person name="Henrissat B."/>
            <person name="Morin E."/>
            <person name="Kohler A."/>
            <person name="Barry K."/>
            <person name="LaButti K."/>
            <person name="Morin E."/>
            <person name="Salamov A."/>
            <person name="Lipzen A."/>
            <person name="Mereny Z."/>
            <person name="Hegedus B."/>
            <person name="Baldrian P."/>
            <person name="Stursova M."/>
            <person name="Weitz H."/>
            <person name="Taylor A."/>
            <person name="Grigoriev I.V."/>
            <person name="Nagy L.G."/>
            <person name="Martin F."/>
            <person name="Kauserud H."/>
        </authorList>
    </citation>
    <scope>NUCLEOTIDE SEQUENCE</scope>
    <source>
        <strain evidence="2">CBHHK200</strain>
    </source>
</reference>
<dbReference type="AlphaFoldDB" id="A0AAD6SU67"/>
<gene>
    <name evidence="2" type="ORF">C8F04DRAFT_1183801</name>
</gene>
<proteinExistence type="predicted"/>
<dbReference type="EMBL" id="JARJCM010000062">
    <property type="protein sequence ID" value="KAJ7033840.1"/>
    <property type="molecule type" value="Genomic_DNA"/>
</dbReference>
<sequence length="200" mass="21267">MVQRASTSEGGDAWEAPNEAAKAPRTDGGINSGVCLIGGIGELLLAVVRLGNRESLVGMHGSLRMRLRRLPTLMVGVRGRLPMRLQRLPTTDGGSAWKAPNKAPDATGGSTWEAPYTCWECVEACVNGLGSLRGVPELSLDVCGSPCRWGLGVPGGMGTEMGHNRMSSLSNSSVLGTCKIWLPKYEFPKLSSNHVKSYNT</sequence>
<name>A0AAD6SU67_9AGAR</name>
<accession>A0AAD6SU67</accession>
<comment type="caution">
    <text evidence="2">The sequence shown here is derived from an EMBL/GenBank/DDBJ whole genome shotgun (WGS) entry which is preliminary data.</text>
</comment>